<dbReference type="EMBL" id="AP009384">
    <property type="protein sequence ID" value="BAF87214.1"/>
    <property type="molecule type" value="Genomic_DNA"/>
</dbReference>
<sequence length="188" mass="20561">MISFEVDVALLLFAAFLIGGAAAYGLRLRMERRRLERLAHAALFTIDLTERPRPAPRVAPAPEPVAAPPEPPPAPELPLDLPPTPTVVRRRAPKEAERRPEGTPGTPPPRLDAPEGAPDDLRRIKGIGPQNARRLNELGIYHLRQIAAWTPDEVRWVGAALAFPGRIEREGWVAQAQALVAEDQGTAE</sequence>
<evidence type="ECO:0000313" key="3">
    <source>
        <dbReference type="Proteomes" id="UP000000270"/>
    </source>
</evidence>
<keyword evidence="3" id="KW-1185">Reference proteome</keyword>
<dbReference type="KEGG" id="azc:AZC_1216"/>
<dbReference type="HOGENOM" id="CLU_070816_0_0_5"/>
<gene>
    <name evidence="2" type="ordered locus">AZC_1216</name>
</gene>
<reference evidence="2 3" key="5">
    <citation type="journal article" date="2010" name="Appl. Environ. Microbiol.">
        <title>phrR-like gene praR of Azorhizobium caulinodans ORS571 is essential for symbiosis with Sesbania rostrata and is involved in expression of reb genes.</title>
        <authorList>
            <person name="Akiba N."/>
            <person name="Aono T."/>
            <person name="Toyazaki H."/>
            <person name="Sato S."/>
            <person name="Oyaizu H."/>
        </authorList>
    </citation>
    <scope>NUCLEOTIDE SEQUENCE [LARGE SCALE GENOMIC DNA]</scope>
    <source>
        <strain evidence="3">ATCC 43989 / DSM 5975 / JCM 20966 / LMG 6465 / NBRC 14845 / NCIMB 13405 / ORS 571</strain>
    </source>
</reference>
<evidence type="ECO:0000256" key="1">
    <source>
        <dbReference type="SAM" id="MobiDB-lite"/>
    </source>
</evidence>
<feature type="compositionally biased region" description="Pro residues" evidence="1">
    <location>
        <begin position="55"/>
        <end position="85"/>
    </location>
</feature>
<dbReference type="AlphaFoldDB" id="A8HRN3"/>
<reference evidence="2 3" key="3">
    <citation type="journal article" date="2008" name="BMC Genomics">
        <title>The genome of the versatile nitrogen fixer Azorhizobium caulinodans ORS571.</title>
        <authorList>
            <person name="Lee KB."/>
            <person name="Backer P.D."/>
            <person name="Aono T."/>
            <person name="Liu CT."/>
            <person name="Suzuki S."/>
            <person name="Suzuki T."/>
            <person name="Kaneko T."/>
            <person name="Yamada M."/>
            <person name="Tabata S."/>
            <person name="Kupfer D.M."/>
            <person name="Najar F.Z."/>
            <person name="Wiley G.B."/>
            <person name="Roe B."/>
            <person name="Binnewies T.T."/>
            <person name="Ussery D.W."/>
            <person name="D'Haeze W."/>
            <person name="Herder J.D."/>
            <person name="Gevers D."/>
            <person name="Vereecke D."/>
            <person name="Holsters M."/>
            <person name="Oyaizu H."/>
        </authorList>
    </citation>
    <scope>NUCLEOTIDE SEQUENCE [LARGE SCALE GENOMIC DNA]</scope>
    <source>
        <strain evidence="3">ATCC 43989 / DSM 5975 / JCM 20966 / LMG 6465 / NBRC 14845 / NCIMB 13405 / ORS 571</strain>
    </source>
</reference>
<protein>
    <submittedName>
        <fullName evidence="2">Uncharacterized conserved protein</fullName>
    </submittedName>
</protein>
<name>A8HRN3_AZOC5</name>
<feature type="region of interest" description="Disordered" evidence="1">
    <location>
        <begin position="53"/>
        <end position="125"/>
    </location>
</feature>
<reference evidence="2 3" key="6">
    <citation type="journal article" date="2011" name="Appl. Environ. Microbiol.">
        <title>Involvement of the azorhizobial chromosome partition gene (parA) in the onset of bacteroid differentiation during Sesbania rostrata stem nodule development.</title>
        <authorList>
            <person name="Liu CT."/>
            <person name="Lee KB."/>
            <person name="Wang YS."/>
            <person name="Peng MH."/>
            <person name="Lee KT."/>
            <person name="Suzuki S."/>
            <person name="Suzuki T."/>
            <person name="Oyaizu H."/>
        </authorList>
    </citation>
    <scope>NUCLEOTIDE SEQUENCE [LARGE SCALE GENOMIC DNA]</scope>
    <source>
        <strain evidence="3">ATCC 43989 / DSM 5975 / JCM 20966 / LMG 6465 / NBRC 14845 / NCIMB 13405 / ORS 571</strain>
    </source>
</reference>
<reference evidence="3" key="2">
    <citation type="submission" date="2007-04" db="EMBL/GenBank/DDBJ databases">
        <title>Complete genome sequence of the nitrogen-fixing bacterium Azorhizobium caulinodans ORS571.</title>
        <authorList>
            <person name="Lee K.B."/>
            <person name="Backer P.D."/>
            <person name="Aono T."/>
            <person name="Liu C.T."/>
            <person name="Suzuki S."/>
            <person name="Suzuki T."/>
            <person name="Kaneko T."/>
            <person name="Yamada M."/>
            <person name="Tabata S."/>
            <person name="Kupfer D.M."/>
            <person name="Najar F.Z."/>
            <person name="Wiley G.B."/>
            <person name="Roe B."/>
            <person name="Binnewies T."/>
            <person name="Ussery D."/>
            <person name="Vereecke D."/>
            <person name="Gevers D."/>
            <person name="Holsters M."/>
            <person name="Oyaizu H."/>
        </authorList>
    </citation>
    <scope>NUCLEOTIDE SEQUENCE [LARGE SCALE GENOMIC DNA]</scope>
    <source>
        <strain evidence="3">ATCC 43989 / DSM 5975 / JCM 20966 / LMG 6465 / NBRC 14845 / NCIMB 13405 / ORS 571</strain>
    </source>
</reference>
<dbReference type="Gene3D" id="1.10.150.20">
    <property type="entry name" value="5' to 3' exonuclease, C-terminal subdomain"/>
    <property type="match status" value="1"/>
</dbReference>
<accession>A8HRN3</accession>
<dbReference type="RefSeq" id="WP_012169747.1">
    <property type="nucleotide sequence ID" value="NC_009937.1"/>
</dbReference>
<organism evidence="2 3">
    <name type="scientific">Azorhizobium caulinodans (strain ATCC 43989 / DSM 5975 / JCM 20966 / LMG 6465 / NBRC 14845 / NCIMB 13405 / ORS 571)</name>
    <dbReference type="NCBI Taxonomy" id="438753"/>
    <lineage>
        <taxon>Bacteria</taxon>
        <taxon>Pseudomonadati</taxon>
        <taxon>Pseudomonadota</taxon>
        <taxon>Alphaproteobacteria</taxon>
        <taxon>Hyphomicrobiales</taxon>
        <taxon>Xanthobacteraceae</taxon>
        <taxon>Azorhizobium</taxon>
    </lineage>
</organism>
<dbReference type="Proteomes" id="UP000000270">
    <property type="component" value="Chromosome"/>
</dbReference>
<reference evidence="2 3" key="1">
    <citation type="journal article" date="2007" name="Appl. Environ. Microbiol.">
        <title>Rhizobial factors required for stem nodule maturation and maintenance in Sesbania rostrata-Azorhizobium caulinodans ORS571 symbiosis.</title>
        <authorList>
            <person name="Suzuki S."/>
            <person name="Aono T."/>
            <person name="Lee KB."/>
            <person name="Suzuki T."/>
            <person name="Liu CT."/>
            <person name="Miwa H."/>
            <person name="Wakao S."/>
            <person name="Iki T."/>
            <person name="Oyaizu H."/>
        </authorList>
    </citation>
    <scope>NUCLEOTIDE SEQUENCE [LARGE SCALE GENOMIC DNA]</scope>
    <source>
        <strain evidence="3">ATCC 43989 / DSM 5975 / JCM 20966 / LMG 6465 / NBRC 14845 / NCIMB 13405 / ORS 571</strain>
    </source>
</reference>
<evidence type="ECO:0000313" key="2">
    <source>
        <dbReference type="EMBL" id="BAF87214.1"/>
    </source>
</evidence>
<proteinExistence type="predicted"/>
<dbReference type="STRING" id="438753.AZC_1216"/>
<dbReference type="eggNOG" id="COG3743">
    <property type="taxonomic scope" value="Bacteria"/>
</dbReference>
<reference evidence="2 3" key="4">
    <citation type="journal article" date="2009" name="Appl. Environ. Microbiol.">
        <title>Comparative genome-wide transcriptional profiling of Azorhizobium caulinodans ORS571 grown under free-living and symbiotic conditions.</title>
        <authorList>
            <person name="Tsukada S."/>
            <person name="Aono T."/>
            <person name="Akiba N."/>
            <person name="Lee KB."/>
            <person name="Liu CT."/>
            <person name="Toyazaki H."/>
            <person name="Oyaizu H."/>
        </authorList>
    </citation>
    <scope>NUCLEOTIDE SEQUENCE [LARGE SCALE GENOMIC DNA]</scope>
    <source>
        <strain evidence="3">ATCC 43989 / DSM 5975 / JCM 20966 / LMG 6465 / NBRC 14845 / NCIMB 13405 / ORS 571</strain>
    </source>
</reference>